<evidence type="ECO:0000313" key="1">
    <source>
        <dbReference type="EMBL" id="SPM46009.1"/>
    </source>
</evidence>
<name>A0A2R8F3Y9_ORITS</name>
<protein>
    <submittedName>
        <fullName evidence="1">Uncharacterized protein</fullName>
    </submittedName>
</protein>
<dbReference type="AlphaFoldDB" id="A0A2R8F3Y9"/>
<organism evidence="1 2">
    <name type="scientific">Orientia tsutsugamushi</name>
    <name type="common">Rickettsia tsutsugamushi</name>
    <dbReference type="NCBI Taxonomy" id="784"/>
    <lineage>
        <taxon>Bacteria</taxon>
        <taxon>Pseudomonadati</taxon>
        <taxon>Pseudomonadota</taxon>
        <taxon>Alphaproteobacteria</taxon>
        <taxon>Rickettsiales</taxon>
        <taxon>Rickettsiaceae</taxon>
        <taxon>Rickettsieae</taxon>
        <taxon>Orientia</taxon>
    </lineage>
</organism>
<reference evidence="2" key="1">
    <citation type="submission" date="2018-03" db="EMBL/GenBank/DDBJ databases">
        <authorList>
            <person name="Batty M. E."/>
            <person name="Batty M E."/>
        </authorList>
    </citation>
    <scope>NUCLEOTIDE SEQUENCE [LARGE SCALE GENOMIC DNA]</scope>
</reference>
<gene>
    <name evidence="1" type="ORF">FPW1038_02229</name>
</gene>
<evidence type="ECO:0000313" key="2">
    <source>
        <dbReference type="Proteomes" id="UP000244889"/>
    </source>
</evidence>
<dbReference type="EMBL" id="OOHR01000018">
    <property type="protein sequence ID" value="SPM46009.1"/>
    <property type="molecule type" value="Genomic_DNA"/>
</dbReference>
<sequence>MPLIEFLFLIADEIDVHDSSIEVCNFVNPLLKVPLEPRSYN</sequence>
<proteinExistence type="predicted"/>
<accession>A0A2R8F3Y9</accession>
<dbReference type="Proteomes" id="UP000244889">
    <property type="component" value="Unassembled WGS sequence"/>
</dbReference>